<sequence length="208" mass="19651">LDRIKLSKLSTHGELPLDGTAAIRGGEYYYEQVKIINGGTLYVAPGEFLKIYASQIIIDSASKIFADGRGYLGGDGGIIGSGMGYGNPGYLFGGGGGGAGYGSKGGNGGEGGDTTSSEAGPGGESYGNKTLSSIESGSGGGGGGYGEGGAGTPFVGANGGDGGNGGGAILLHAEKITIAGTISADGSHGRNGAESSGKAGGGGGGGSG</sequence>
<feature type="compositionally biased region" description="Gly residues" evidence="1">
    <location>
        <begin position="198"/>
        <end position="208"/>
    </location>
</feature>
<organism evidence="2">
    <name type="scientific">marine sediment metagenome</name>
    <dbReference type="NCBI Taxonomy" id="412755"/>
    <lineage>
        <taxon>unclassified sequences</taxon>
        <taxon>metagenomes</taxon>
        <taxon>ecological metagenomes</taxon>
    </lineage>
</organism>
<dbReference type="EMBL" id="BARW01012282">
    <property type="protein sequence ID" value="GAI82495.1"/>
    <property type="molecule type" value="Genomic_DNA"/>
</dbReference>
<feature type="non-terminal residue" evidence="2">
    <location>
        <position position="1"/>
    </location>
</feature>
<gene>
    <name evidence="2" type="ORF">S12H4_23228</name>
</gene>
<evidence type="ECO:0000313" key="2">
    <source>
        <dbReference type="EMBL" id="GAI82495.1"/>
    </source>
</evidence>
<dbReference type="AlphaFoldDB" id="X1T4I8"/>
<reference evidence="2" key="1">
    <citation type="journal article" date="2014" name="Front. Microbiol.">
        <title>High frequency of phylogenetically diverse reductive dehalogenase-homologous genes in deep subseafloor sedimentary metagenomes.</title>
        <authorList>
            <person name="Kawai M."/>
            <person name="Futagami T."/>
            <person name="Toyoda A."/>
            <person name="Takaki Y."/>
            <person name="Nishi S."/>
            <person name="Hori S."/>
            <person name="Arai W."/>
            <person name="Tsubouchi T."/>
            <person name="Morono Y."/>
            <person name="Uchiyama I."/>
            <person name="Ito T."/>
            <person name="Fujiyama A."/>
            <person name="Inagaki F."/>
            <person name="Takami H."/>
        </authorList>
    </citation>
    <scope>NUCLEOTIDE SEQUENCE</scope>
    <source>
        <strain evidence="2">Expedition CK06-06</strain>
    </source>
</reference>
<evidence type="ECO:0000256" key="1">
    <source>
        <dbReference type="SAM" id="MobiDB-lite"/>
    </source>
</evidence>
<feature type="region of interest" description="Disordered" evidence="1">
    <location>
        <begin position="106"/>
        <end position="145"/>
    </location>
</feature>
<accession>X1T4I8</accession>
<protein>
    <submittedName>
        <fullName evidence="2">Uncharacterized protein</fullName>
    </submittedName>
</protein>
<name>X1T4I8_9ZZZZ</name>
<comment type="caution">
    <text evidence="2">The sequence shown here is derived from an EMBL/GenBank/DDBJ whole genome shotgun (WGS) entry which is preliminary data.</text>
</comment>
<feature type="region of interest" description="Disordered" evidence="1">
    <location>
        <begin position="182"/>
        <end position="208"/>
    </location>
</feature>
<proteinExistence type="predicted"/>
<feature type="non-terminal residue" evidence="2">
    <location>
        <position position="208"/>
    </location>
</feature>